<reference evidence="3 4" key="1">
    <citation type="journal article" date="2011" name="Curr. Microbiol.">
        <title>Luteibacter jiangsuensis sp. nov.: a methamidophos-degrading bacterium isolated from a methamidophos-manufacturing factory.</title>
        <authorList>
            <person name="Wang L."/>
            <person name="Wang G.L."/>
            <person name="Li S.P."/>
            <person name="Jiang J.D."/>
        </authorList>
    </citation>
    <scope>NUCLEOTIDE SEQUENCE [LARGE SCALE GENOMIC DNA]</scope>
    <source>
        <strain evidence="3 4">CGMCC 1.10133</strain>
    </source>
</reference>
<dbReference type="Proteomes" id="UP001429601">
    <property type="component" value="Unassembled WGS sequence"/>
</dbReference>
<feature type="chain" id="PRO_5046167805" evidence="2">
    <location>
        <begin position="20"/>
        <end position="91"/>
    </location>
</feature>
<feature type="compositionally biased region" description="Polar residues" evidence="1">
    <location>
        <begin position="59"/>
        <end position="68"/>
    </location>
</feature>
<dbReference type="EMBL" id="JAAQQR010000001">
    <property type="protein sequence ID" value="NID03702.1"/>
    <property type="molecule type" value="Genomic_DNA"/>
</dbReference>
<keyword evidence="4" id="KW-1185">Reference proteome</keyword>
<evidence type="ECO:0000256" key="1">
    <source>
        <dbReference type="SAM" id="MobiDB-lite"/>
    </source>
</evidence>
<keyword evidence="2" id="KW-0732">Signal</keyword>
<sequence>MRCRVAAWVLLACAPLAAAGERPQATSSPAAEQAKLERLRAHEKNEGTRVEQLRKQVDSLESTSQATSRDIEERDRKIAELRRQLEASQGK</sequence>
<evidence type="ECO:0000256" key="2">
    <source>
        <dbReference type="SAM" id="SignalP"/>
    </source>
</evidence>
<feature type="region of interest" description="Disordered" evidence="1">
    <location>
        <begin position="19"/>
        <end position="74"/>
    </location>
</feature>
<proteinExistence type="predicted"/>
<protein>
    <submittedName>
        <fullName evidence="3">Uncharacterized protein</fullName>
    </submittedName>
</protein>
<comment type="caution">
    <text evidence="3">The sequence shown here is derived from an EMBL/GenBank/DDBJ whole genome shotgun (WGS) entry which is preliminary data.</text>
</comment>
<organism evidence="3 4">
    <name type="scientific">Luteibacter jiangsuensis</name>
    <dbReference type="NCBI Taxonomy" id="637577"/>
    <lineage>
        <taxon>Bacteria</taxon>
        <taxon>Pseudomonadati</taxon>
        <taxon>Pseudomonadota</taxon>
        <taxon>Gammaproteobacteria</taxon>
        <taxon>Lysobacterales</taxon>
        <taxon>Rhodanobacteraceae</taxon>
        <taxon>Luteibacter</taxon>
    </lineage>
</organism>
<gene>
    <name evidence="3" type="ORF">HBF26_02310</name>
</gene>
<accession>A0ABX0Q230</accession>
<evidence type="ECO:0000313" key="3">
    <source>
        <dbReference type="EMBL" id="NID03702.1"/>
    </source>
</evidence>
<name>A0ABX0Q230_9GAMM</name>
<evidence type="ECO:0000313" key="4">
    <source>
        <dbReference type="Proteomes" id="UP001429601"/>
    </source>
</evidence>
<dbReference type="RefSeq" id="WP_167122650.1">
    <property type="nucleotide sequence ID" value="NZ_JAAQQR010000001.1"/>
</dbReference>
<feature type="compositionally biased region" description="Basic and acidic residues" evidence="1">
    <location>
        <begin position="34"/>
        <end position="58"/>
    </location>
</feature>
<feature type="signal peptide" evidence="2">
    <location>
        <begin position="1"/>
        <end position="19"/>
    </location>
</feature>